<evidence type="ECO:0000313" key="4">
    <source>
        <dbReference type="EMBL" id="KAL3775421.1"/>
    </source>
</evidence>
<keyword evidence="2" id="KW-0812">Transmembrane</keyword>
<dbReference type="InterPro" id="IPR052636">
    <property type="entry name" value="UDP-D-xylose:L-fucose_XylT"/>
</dbReference>
<keyword evidence="5" id="KW-1185">Reference proteome</keyword>
<evidence type="ECO:0000259" key="3">
    <source>
        <dbReference type="Pfam" id="PF03407"/>
    </source>
</evidence>
<evidence type="ECO:0000256" key="1">
    <source>
        <dbReference type="SAM" id="MobiDB-lite"/>
    </source>
</evidence>
<proteinExistence type="predicted"/>
<dbReference type="EMBL" id="JALLPJ020001155">
    <property type="protein sequence ID" value="KAL3775421.1"/>
    <property type="molecule type" value="Genomic_DNA"/>
</dbReference>
<feature type="region of interest" description="Disordered" evidence="1">
    <location>
        <begin position="1"/>
        <end position="31"/>
    </location>
</feature>
<evidence type="ECO:0000313" key="5">
    <source>
        <dbReference type="Proteomes" id="UP001530400"/>
    </source>
</evidence>
<organism evidence="4 5">
    <name type="scientific">Cyclotella atomus</name>
    <dbReference type="NCBI Taxonomy" id="382360"/>
    <lineage>
        <taxon>Eukaryota</taxon>
        <taxon>Sar</taxon>
        <taxon>Stramenopiles</taxon>
        <taxon>Ochrophyta</taxon>
        <taxon>Bacillariophyta</taxon>
        <taxon>Coscinodiscophyceae</taxon>
        <taxon>Thalassiosirophycidae</taxon>
        <taxon>Stephanodiscales</taxon>
        <taxon>Stephanodiscaceae</taxon>
        <taxon>Cyclotella</taxon>
    </lineage>
</organism>
<name>A0ABD3NKB4_9STRA</name>
<dbReference type="Proteomes" id="UP001530400">
    <property type="component" value="Unassembled WGS sequence"/>
</dbReference>
<keyword evidence="2" id="KW-0472">Membrane</keyword>
<dbReference type="AlphaFoldDB" id="A0ABD3NKB4"/>
<keyword evidence="2" id="KW-1133">Transmembrane helix</keyword>
<comment type="caution">
    <text evidence="4">The sequence shown here is derived from an EMBL/GenBank/DDBJ whole genome shotgun (WGS) entry which is preliminary data.</text>
</comment>
<accession>A0ABD3NKB4</accession>
<dbReference type="Pfam" id="PF03407">
    <property type="entry name" value="Nucleotid_trans"/>
    <property type="match status" value="1"/>
</dbReference>
<gene>
    <name evidence="4" type="ORF">ACHAWO_001435</name>
</gene>
<protein>
    <recommendedName>
        <fullName evidence="3">Nucleotide-diphospho-sugar transferase domain-containing protein</fullName>
    </recommendedName>
</protein>
<feature type="transmembrane region" description="Helical" evidence="2">
    <location>
        <begin position="38"/>
        <end position="58"/>
    </location>
</feature>
<dbReference type="InterPro" id="IPR005069">
    <property type="entry name" value="Nucl-diP-sugar_transferase"/>
</dbReference>
<reference evidence="4 5" key="1">
    <citation type="submission" date="2024-10" db="EMBL/GenBank/DDBJ databases">
        <title>Updated reference genomes for cyclostephanoid diatoms.</title>
        <authorList>
            <person name="Roberts W.R."/>
            <person name="Alverson A.J."/>
        </authorList>
    </citation>
    <scope>NUCLEOTIDE SEQUENCE [LARGE SCALE GENOMIC DNA]</scope>
    <source>
        <strain evidence="4 5">AJA010-31</strain>
    </source>
</reference>
<dbReference type="PANTHER" id="PTHR47032">
    <property type="entry name" value="UDP-D-XYLOSE:L-FUCOSE ALPHA-1,3-D-XYLOSYLTRANSFERASE-RELATED"/>
    <property type="match status" value="1"/>
</dbReference>
<dbReference type="PANTHER" id="PTHR47032:SF1">
    <property type="entry name" value="UDP-D-XYLOSE:L-FUCOSE ALPHA-1,3-D-XYLOSYLTRANSFERASE-RELATED"/>
    <property type="match status" value="1"/>
</dbReference>
<evidence type="ECO:0000256" key="2">
    <source>
        <dbReference type="SAM" id="Phobius"/>
    </source>
</evidence>
<feature type="compositionally biased region" description="Low complexity" evidence="1">
    <location>
        <begin position="9"/>
        <end position="26"/>
    </location>
</feature>
<feature type="domain" description="Nucleotide-diphospho-sugar transferase" evidence="3">
    <location>
        <begin position="502"/>
        <end position="690"/>
    </location>
</feature>
<sequence>MRSRTGGAPPYSISSPSPTTPPRLSSNAKPSHTSTSTWIIIVIVSSLASFYVGVWSAWSLTSASSGGFNVHSSNEAASDLCVKAANGQDVKTELGQKIGDIFQSRLERELKTRSCTDANKSAEDCPKVCFDAPNCDASLGKQIEDLFQSKLDAAIYSFNVILVNDLAMADNTNCPQVKECAKFCLDAASGGGDVSMRKKIDAVVQPKIQQAVDAKQCPRCPVCAVCAECKPCPDHDESTRFDSSTNQYASGLVSISRKHLFDAYDFGVPMSSSAEHENSLILYQNPDALPSNSTIAQAAQHDGQIPVMTDGLEATENCDQLNVLFSKPPDGNKVRQCTVMVLGQYQGYHIQRWMRKVGSGQVGSMDPKAPLHHVSRTTKTDAYDELDMPKSDHILLHQEILSIYLANLKEMQDELRTTLKKIAIDNTVVVMTVNKGQSELFLNFVCSARSRGFDLKNALLVPTDQFSKDLADELGLATFYNEHLTMHQNAELVAEQFYVTLQLMKNLPSEEAKVYGDRTFGLMMMAKVICVQLVNDLGYDLLFQDVDVVWYRDPINYFQKMTPSMAAFDIYFQDDGSRQERFAPYSANTGFYFVRSNERTRLLMRRSLYAGDLIFACAGHQQILIFLLADMNSLGGLKIKVFSRDLDDFPGGYNYHMVKDWMKQMINKEKNPYIFHMSWTQNKEDKLKFMKQMGMWHANDKCVGKEAKEILADYKGPLSEECCSKEPLTQCFYKDKPSIIPCKDSPSKDGGGKSFW</sequence>